<feature type="compositionally biased region" description="Basic and acidic residues" evidence="16">
    <location>
        <begin position="1376"/>
        <end position="1388"/>
    </location>
</feature>
<feature type="compositionally biased region" description="Pro residues" evidence="16">
    <location>
        <begin position="464"/>
        <end position="475"/>
    </location>
</feature>
<feature type="region of interest" description="Disordered" evidence="16">
    <location>
        <begin position="804"/>
        <end position="941"/>
    </location>
</feature>
<proteinExistence type="evidence at transcript level"/>
<keyword evidence="5" id="KW-0862">Zinc</keyword>
<evidence type="ECO:0000256" key="1">
    <source>
        <dbReference type="ARBA" id="ARBA00001954"/>
    </source>
</evidence>
<dbReference type="Pfam" id="PF22987">
    <property type="entry name" value="Tudor_KDM3B"/>
    <property type="match status" value="1"/>
</dbReference>
<evidence type="ECO:0000256" key="16">
    <source>
        <dbReference type="SAM" id="MobiDB-lite"/>
    </source>
</evidence>
<feature type="compositionally biased region" description="Basic residues" evidence="16">
    <location>
        <begin position="1339"/>
        <end position="1350"/>
    </location>
</feature>
<feature type="compositionally biased region" description="Low complexity" evidence="16">
    <location>
        <begin position="914"/>
        <end position="941"/>
    </location>
</feature>
<keyword evidence="7" id="KW-0223">Dioxygenase</keyword>
<dbReference type="InterPro" id="IPR054503">
    <property type="entry name" value="KDM3AB_Tudor"/>
</dbReference>
<dbReference type="PROSITE" id="PS51184">
    <property type="entry name" value="JMJC"/>
    <property type="match status" value="1"/>
</dbReference>
<feature type="region of interest" description="Disordered" evidence="16">
    <location>
        <begin position="956"/>
        <end position="1101"/>
    </location>
</feature>
<feature type="compositionally biased region" description="Low complexity" evidence="16">
    <location>
        <begin position="1252"/>
        <end position="1264"/>
    </location>
</feature>
<evidence type="ECO:0000256" key="8">
    <source>
        <dbReference type="ARBA" id="ARBA00023002"/>
    </source>
</evidence>
<evidence type="ECO:0000256" key="5">
    <source>
        <dbReference type="ARBA" id="ARBA00022833"/>
    </source>
</evidence>
<keyword evidence="9" id="KW-0408">Iron</keyword>
<protein>
    <recommendedName>
        <fullName evidence="14">[histone H3]-dimethyl-L-lysine(9) demethylase</fullName>
        <ecNumber evidence="14">1.14.11.65</ecNumber>
    </recommendedName>
</protein>
<feature type="compositionally biased region" description="Low complexity" evidence="16">
    <location>
        <begin position="447"/>
        <end position="463"/>
    </location>
</feature>
<feature type="compositionally biased region" description="Low complexity" evidence="16">
    <location>
        <begin position="974"/>
        <end position="992"/>
    </location>
</feature>
<evidence type="ECO:0000256" key="12">
    <source>
        <dbReference type="ARBA" id="ARBA00023242"/>
    </source>
</evidence>
<dbReference type="InterPro" id="IPR054504">
    <property type="entry name" value="PWWP_KDM3B"/>
</dbReference>
<feature type="region of interest" description="Disordered" evidence="16">
    <location>
        <begin position="230"/>
        <end position="494"/>
    </location>
</feature>
<evidence type="ECO:0000256" key="3">
    <source>
        <dbReference type="ARBA" id="ARBA00022723"/>
    </source>
</evidence>
<evidence type="ECO:0000256" key="2">
    <source>
        <dbReference type="ARBA" id="ARBA00004123"/>
    </source>
</evidence>
<dbReference type="GO" id="GO:0140683">
    <property type="term" value="F:histone H3K9me/H3K9me2 demethylase activity"/>
    <property type="evidence" value="ECO:0007669"/>
    <property type="project" value="UniProtKB-EC"/>
</dbReference>
<name>A0A131XBM3_9ACAR</name>
<feature type="domain" description="JmjC" evidence="17">
    <location>
        <begin position="1982"/>
        <end position="2187"/>
    </location>
</feature>
<keyword evidence="6" id="KW-0156">Chromatin regulator</keyword>
<feature type="region of interest" description="Disordered" evidence="16">
    <location>
        <begin position="1692"/>
        <end position="1734"/>
    </location>
</feature>
<evidence type="ECO:0000313" key="18">
    <source>
        <dbReference type="EMBL" id="JAP65054.1"/>
    </source>
</evidence>
<feature type="compositionally biased region" description="Basic and acidic residues" evidence="16">
    <location>
        <begin position="832"/>
        <end position="842"/>
    </location>
</feature>
<dbReference type="GO" id="GO:0003712">
    <property type="term" value="F:transcription coregulator activity"/>
    <property type="evidence" value="ECO:0007669"/>
    <property type="project" value="TreeGrafter"/>
</dbReference>
<dbReference type="FunFam" id="2.60.120.650:FF:000004">
    <property type="entry name" value="Putative lysine-specific demethylase 3B"/>
    <property type="match status" value="1"/>
</dbReference>
<feature type="compositionally biased region" description="Polar residues" evidence="16">
    <location>
        <begin position="815"/>
        <end position="829"/>
    </location>
</feature>
<dbReference type="EMBL" id="GEFH01003527">
    <property type="protein sequence ID" value="JAP65054.1"/>
    <property type="molecule type" value="mRNA"/>
</dbReference>
<feature type="compositionally biased region" description="Low complexity" evidence="16">
    <location>
        <begin position="1089"/>
        <end position="1101"/>
    </location>
</feature>
<evidence type="ECO:0000256" key="15">
    <source>
        <dbReference type="ARBA" id="ARBA00047648"/>
    </source>
</evidence>
<feature type="region of interest" description="Disordered" evidence="16">
    <location>
        <begin position="1748"/>
        <end position="1771"/>
    </location>
</feature>
<feature type="compositionally biased region" description="Low complexity" evidence="16">
    <location>
        <begin position="347"/>
        <end position="367"/>
    </location>
</feature>
<evidence type="ECO:0000256" key="7">
    <source>
        <dbReference type="ARBA" id="ARBA00022964"/>
    </source>
</evidence>
<dbReference type="GO" id="GO:0006357">
    <property type="term" value="P:regulation of transcription by RNA polymerase II"/>
    <property type="evidence" value="ECO:0007669"/>
    <property type="project" value="TreeGrafter"/>
</dbReference>
<evidence type="ECO:0000256" key="14">
    <source>
        <dbReference type="ARBA" id="ARBA00038951"/>
    </source>
</evidence>
<dbReference type="Pfam" id="PF22988">
    <property type="entry name" value="PWWP_KDM3B"/>
    <property type="match status" value="1"/>
</dbReference>
<dbReference type="GO" id="GO:0000785">
    <property type="term" value="C:chromatin"/>
    <property type="evidence" value="ECO:0007669"/>
    <property type="project" value="TreeGrafter"/>
</dbReference>
<feature type="compositionally biased region" description="Polar residues" evidence="16">
    <location>
        <begin position="745"/>
        <end position="765"/>
    </location>
</feature>
<feature type="non-terminal residue" evidence="18">
    <location>
        <position position="1"/>
    </location>
</feature>
<comment type="catalytic activity">
    <reaction evidence="15">
        <text>N(6),N(6)-dimethyl-L-lysyl(9)-[histone H3] + 2 2-oxoglutarate + 2 O2 = L-lysyl(9)-[histone H3] + 2 formaldehyde + 2 succinate + 2 CO2</text>
        <dbReference type="Rhea" id="RHEA:60188"/>
        <dbReference type="Rhea" id="RHEA-COMP:15541"/>
        <dbReference type="Rhea" id="RHEA-COMP:15546"/>
        <dbReference type="ChEBI" id="CHEBI:15379"/>
        <dbReference type="ChEBI" id="CHEBI:16526"/>
        <dbReference type="ChEBI" id="CHEBI:16810"/>
        <dbReference type="ChEBI" id="CHEBI:16842"/>
        <dbReference type="ChEBI" id="CHEBI:29969"/>
        <dbReference type="ChEBI" id="CHEBI:30031"/>
        <dbReference type="ChEBI" id="CHEBI:61976"/>
        <dbReference type="EC" id="1.14.11.65"/>
    </reaction>
</comment>
<dbReference type="SMART" id="SM00558">
    <property type="entry name" value="JmjC"/>
    <property type="match status" value="1"/>
</dbReference>
<keyword evidence="10" id="KW-0805">Transcription regulation</keyword>
<accession>A0A131XBM3</accession>
<dbReference type="Pfam" id="PF22989">
    <property type="entry name" value="DUF7030"/>
    <property type="match status" value="1"/>
</dbReference>
<feature type="compositionally biased region" description="Low complexity" evidence="16">
    <location>
        <begin position="1720"/>
        <end position="1734"/>
    </location>
</feature>
<evidence type="ECO:0000256" key="9">
    <source>
        <dbReference type="ARBA" id="ARBA00023004"/>
    </source>
</evidence>
<dbReference type="GO" id="GO:0008270">
    <property type="term" value="F:zinc ion binding"/>
    <property type="evidence" value="ECO:0007669"/>
    <property type="project" value="UniProtKB-KW"/>
</dbReference>
<dbReference type="PANTHER" id="PTHR12549">
    <property type="entry name" value="JMJC DOMAIN-CONTAINING HISTONE DEMETHYLATION PROTEIN"/>
    <property type="match status" value="1"/>
</dbReference>
<feature type="compositionally biased region" description="Polar residues" evidence="16">
    <location>
        <begin position="887"/>
        <end position="901"/>
    </location>
</feature>
<dbReference type="InterPro" id="IPR054294">
    <property type="entry name" value="DUF7030"/>
</dbReference>
<feature type="compositionally biased region" description="Basic and acidic residues" evidence="16">
    <location>
        <begin position="1274"/>
        <end position="1290"/>
    </location>
</feature>
<feature type="compositionally biased region" description="Low complexity" evidence="16">
    <location>
        <begin position="241"/>
        <end position="265"/>
    </location>
</feature>
<dbReference type="Gene3D" id="2.60.120.650">
    <property type="entry name" value="Cupin"/>
    <property type="match status" value="1"/>
</dbReference>
<dbReference type="EC" id="1.14.11.65" evidence="14"/>
<evidence type="ECO:0000259" key="17">
    <source>
        <dbReference type="PROSITE" id="PS51184"/>
    </source>
</evidence>
<keyword evidence="11" id="KW-0804">Transcription</keyword>
<feature type="compositionally biased region" description="Basic residues" evidence="16">
    <location>
        <begin position="287"/>
        <end position="296"/>
    </location>
</feature>
<dbReference type="Pfam" id="PF02373">
    <property type="entry name" value="JmjC"/>
    <property type="match status" value="1"/>
</dbReference>
<evidence type="ECO:0000256" key="13">
    <source>
        <dbReference type="ARBA" id="ARBA00037987"/>
    </source>
</evidence>
<feature type="compositionally biased region" description="Basic and acidic residues" evidence="16">
    <location>
        <begin position="1066"/>
        <end position="1079"/>
    </location>
</feature>
<feature type="compositionally biased region" description="Pro residues" evidence="16">
    <location>
        <begin position="329"/>
        <end position="346"/>
    </location>
</feature>
<feature type="compositionally biased region" description="Basic and acidic residues" evidence="16">
    <location>
        <begin position="1314"/>
        <end position="1326"/>
    </location>
</feature>
<organism evidence="18">
    <name type="scientific">Hyalomma excavatum</name>
    <dbReference type="NCBI Taxonomy" id="257692"/>
    <lineage>
        <taxon>Eukaryota</taxon>
        <taxon>Metazoa</taxon>
        <taxon>Ecdysozoa</taxon>
        <taxon>Arthropoda</taxon>
        <taxon>Chelicerata</taxon>
        <taxon>Arachnida</taxon>
        <taxon>Acari</taxon>
        <taxon>Parasitiformes</taxon>
        <taxon>Ixodida</taxon>
        <taxon>Ixodoidea</taxon>
        <taxon>Ixodidae</taxon>
        <taxon>Hyalomminae</taxon>
        <taxon>Hyalomma</taxon>
    </lineage>
</organism>
<evidence type="ECO:0000256" key="10">
    <source>
        <dbReference type="ARBA" id="ARBA00023015"/>
    </source>
</evidence>
<evidence type="ECO:0000256" key="11">
    <source>
        <dbReference type="ARBA" id="ARBA00023163"/>
    </source>
</evidence>
<feature type="region of interest" description="Disordered" evidence="16">
    <location>
        <begin position="551"/>
        <end position="610"/>
    </location>
</feature>
<dbReference type="GO" id="GO:0000118">
    <property type="term" value="C:histone deacetylase complex"/>
    <property type="evidence" value="ECO:0007669"/>
    <property type="project" value="TreeGrafter"/>
</dbReference>
<feature type="compositionally biased region" description="Low complexity" evidence="16">
    <location>
        <begin position="312"/>
        <end position="324"/>
    </location>
</feature>
<feature type="compositionally biased region" description="Low complexity" evidence="16">
    <location>
        <begin position="1140"/>
        <end position="1196"/>
    </location>
</feature>
<reference evidence="18" key="1">
    <citation type="journal article" date="2017" name="Ticks Tick Borne Dis.">
        <title>An insight into the sialome of Hyalomma excavatum.</title>
        <authorList>
            <person name="Ribeiro J.M."/>
            <person name="Slovak M."/>
            <person name="Francischetti I.M."/>
        </authorList>
    </citation>
    <scope>NUCLEOTIDE SEQUENCE</scope>
    <source>
        <strain evidence="18">Samish</strain>
        <tissue evidence="18">Salivary glands</tissue>
    </source>
</reference>
<keyword evidence="12" id="KW-0539">Nucleus</keyword>
<comment type="cofactor">
    <cofactor evidence="1">
        <name>Fe(2+)</name>
        <dbReference type="ChEBI" id="CHEBI:29033"/>
    </cofactor>
</comment>
<feature type="region of interest" description="Disordered" evidence="16">
    <location>
        <begin position="721"/>
        <end position="767"/>
    </location>
</feature>
<comment type="subcellular location">
    <subcellularLocation>
        <location evidence="2">Nucleus</location>
    </subcellularLocation>
</comment>
<feature type="compositionally biased region" description="Basic and acidic residues" evidence="16">
    <location>
        <begin position="733"/>
        <end position="743"/>
    </location>
</feature>
<dbReference type="InterPro" id="IPR045109">
    <property type="entry name" value="LSDs-like"/>
</dbReference>
<keyword evidence="4" id="KW-0863">Zinc-finger</keyword>
<feature type="region of interest" description="Disordered" evidence="16">
    <location>
        <begin position="1123"/>
        <end position="1427"/>
    </location>
</feature>
<keyword evidence="8" id="KW-0560">Oxidoreductase</keyword>
<feature type="compositionally biased region" description="Basic and acidic residues" evidence="16">
    <location>
        <begin position="558"/>
        <end position="608"/>
    </location>
</feature>
<evidence type="ECO:0000256" key="4">
    <source>
        <dbReference type="ARBA" id="ARBA00022771"/>
    </source>
</evidence>
<keyword evidence="3" id="KW-0479">Metal-binding</keyword>
<sequence>SDLDWRAGIIRAASHKDPKHPELSVLVEFDNADWKRREWIRVYEDPFAAFLVEETLTWHVRNSNEPPSPALNFVSFIDRVGVWDQVLKPVEYLTDRFVRFVDYSELRFYQERDVDVEKCCVEQLEIRRLVKHWVEFQDSQRILVTTPSVLVGYRVKVYRAEGTTQWYTAVIVSYNDSTRELTVTDDTVLEEHYEDPRLVQMRLIGDGVVESILKGENVGITPRRRTCTLNSPLKVGHSATRSRYSLSPASSQSSCPPTASSASSPRRGRNKPEPTPEPTPQEDPKVDRRRKVASKKCTREEEIRKKSPSPTPSTVTAASHSTTAGTEGEPPPAIKEESPPPNPPLPVSAVPTTPASSSESPAGTSESCGLDSNQAQQCAPDDVACVRAPEAAPAEHPHEEGVPGTGSPPATMRSSTGPLKSEPSARPPDGRAYRDSPGLAVHLDSLQQQQQQHTRLMQQQQQQQPPPPQQQPPPAGLYQPRPAVQQPTGARPLVYGLQPSSGVLGHVDSLNSQLAYQQLLMANTSGPYVDMLWTQKMPGLPPPTQTAWTMQQLQEARATQERQSMLERERREEEEKREREKSEMLEREKAEKERQERHKKEEQERAQRDAVQQHFEESLRLASQKVTYGRMMSVAQNPHQNHLDTPKTGCIQRAGWSHIASLPYSKAAVSTSSSSVITQPDKQRDKQELEHHEKYSLEARMRQAAEQERWLSIVQQQQRLEMQSQPSSHHRIPHNELKPKLEIPTRSSPKTNQMLPGSNLSQKVGSSLVPSTSSVTVATSKGEPSFNLYGYQPYPQMYITQAQLKAREETKSHHSQPIVNRQPLVSSPSHLPRIEKDLRFDRSAAPGGQRGSPKPPVKDRVSPAMSTPGPFRPYEYNSAGPAPAHQGSLSRCPTSFPQEEAQNLVKCSRSRQDSPLGTPSPGPGSYSSTSSNSSQSAKASQPYSYNLIQQGLVPNPIYTPTTQGSKLLPPGVLQSSPTGQSSQQSSAQYLRSVPGITTGTPVCRPGQHQEPKLSYGSVHGRPLPQSRSPSMHLPPTSSTPPRLTPPLPQPLNLQQGALSPGKRKAAREPEPSKLPRLDESPSAVQCSVPAPVATPPAGAMAPEAAAPLVTLAATSVQLTAVAPVSSPQQDTFRPFSAVTPQQQVPPAQQPQQQPQQQQQPQVLQQQQLEQQQQQPLSSSSQQPLTSQPSSLQQSSQDSYQTFYKKGRTKTRPPNAPSPASGEDSKPGSVGGGSSIVHESDSDTRVTPSPAPSTCTTISNSSSNHTKLKKAWLQRHSEIEDKKPHDGEARLDGNSACASPAKQEPVSIKTTINGHDTEAGGSMRDDCSSSSASEAEKPAVSRKTRITRKRGLNRDKSGSKRQRGNSESNSDAAPEEASPKKEEKQEMISRRRGRRPKGMKHDTVDELATVPRKKQARSAEKPTIAQLKKSGKPFLQDASCYDVAPKLPKCRECRMTPNQRNKKMPNIFCRFYAFRKLRFGKNGTVLSGGFSEPSDASEEDLKLWLPPLDHTPKDLDVTTAKIILSHVGDQFCDLVEQEREAQSLHMGEDKTISWKRVVQGVREMCDVCETTLFNIHWVCHKCGFVVCIDCYKAKKNGTVKAEDTPPKDRDEFQWLLCANRQPHEQDKLMMTQIIASTALWDVSQDLHRTRHEWNIPSYCGCGLCNSDGDCKKNSSNGLCKQLMSAVNKCFSSDKEGTTVNGETGRAGKRKKQPVNGVANTSSDEVGGSYSSDSGGSPLSVLADVALHSSSKIDDKGDQQQPSEGGDDEKGDDFSTLRELLIRPTGGSAKKSLVDEAVAITVEQTVGKKDEQQLLHFCRRFPNPQKGREALPVRVCTLAESSLLYPKVPHSWLCDGKLLVLHDPRNKHNLTLFQEQWKRGQPVLVTDVTKNLNTSLWHPDGFCRDFGEVRNDLVNCRNGSILPNQPMRKFWEGFENFSKRMKDEDGEYMLLKLKDWPPGDDFSDMLPSRFNDLMKVLPLPEYTHRDGVFNLAGRLPECFVRPDLGPKMYNAYGSALYPNKGTTNLHLDVSDAVNVMVYVGIPKDGKDEEHINAALKAIDEGACDALTRKRVREKNAKPGALWHIYNARDADKIRDLLNKVAQERGEKLEPHHDPIHDQSWYLDQELRERLYREYAVEGYAVAQCLGEAVFIPAGAPHQVRNLHSCIKVAEDFVSPENIAHCFSLTNEFRQLSDTHTNHEDKLQIKNVIYHAVKDALVILRANSASNPNNKK</sequence>
<feature type="region of interest" description="Disordered" evidence="16">
    <location>
        <begin position="670"/>
        <end position="689"/>
    </location>
</feature>
<dbReference type="SUPFAM" id="SSF51197">
    <property type="entry name" value="Clavaminate synthase-like"/>
    <property type="match status" value="1"/>
</dbReference>
<dbReference type="PANTHER" id="PTHR12549:SF38">
    <property type="entry name" value="JMJC DOMAIN-CONTAINING HISTONE DEMETHYLASE 2, ISOFORM A"/>
    <property type="match status" value="1"/>
</dbReference>
<comment type="similarity">
    <text evidence="13">Belongs to the JHDM2 histone demethylase family.</text>
</comment>
<dbReference type="InterPro" id="IPR003347">
    <property type="entry name" value="JmjC_dom"/>
</dbReference>
<dbReference type="GO" id="GO:0031490">
    <property type="term" value="F:chromatin DNA binding"/>
    <property type="evidence" value="ECO:0007669"/>
    <property type="project" value="TreeGrafter"/>
</dbReference>
<evidence type="ECO:0000256" key="6">
    <source>
        <dbReference type="ARBA" id="ARBA00022853"/>
    </source>
</evidence>